<protein>
    <submittedName>
        <fullName evidence="9">L-lysine 2,3-aminomutase</fullName>
    </submittedName>
</protein>
<dbReference type="AlphaFoldDB" id="A0A3D9HU58"/>
<evidence type="ECO:0000256" key="4">
    <source>
        <dbReference type="ARBA" id="ARBA00022723"/>
    </source>
</evidence>
<dbReference type="GO" id="GO:0003824">
    <property type="term" value="F:catalytic activity"/>
    <property type="evidence" value="ECO:0007669"/>
    <property type="project" value="InterPro"/>
</dbReference>
<evidence type="ECO:0000259" key="8">
    <source>
        <dbReference type="PROSITE" id="PS51918"/>
    </source>
</evidence>
<dbReference type="SFLD" id="SFLDG01070">
    <property type="entry name" value="PLP-dependent"/>
    <property type="match status" value="1"/>
</dbReference>
<dbReference type="PANTHER" id="PTHR30538">
    <property type="entry name" value="LYSINE 2,3-AMINOMUTASE-RELATED"/>
    <property type="match status" value="1"/>
</dbReference>
<keyword evidence="5" id="KW-0663">Pyridoxal phosphate</keyword>
<accession>A0A3D9HU58</accession>
<evidence type="ECO:0000313" key="9">
    <source>
        <dbReference type="EMBL" id="RED52969.1"/>
    </source>
</evidence>
<proteinExistence type="predicted"/>
<evidence type="ECO:0000256" key="6">
    <source>
        <dbReference type="ARBA" id="ARBA00023004"/>
    </source>
</evidence>
<comment type="cofactor">
    <cofactor evidence="1">
        <name>pyridoxal 5'-phosphate</name>
        <dbReference type="ChEBI" id="CHEBI:597326"/>
    </cofactor>
</comment>
<dbReference type="EMBL" id="QRDY01000028">
    <property type="protein sequence ID" value="RED52969.1"/>
    <property type="molecule type" value="Genomic_DNA"/>
</dbReference>
<evidence type="ECO:0000256" key="3">
    <source>
        <dbReference type="ARBA" id="ARBA00022691"/>
    </source>
</evidence>
<dbReference type="InterPro" id="IPR007197">
    <property type="entry name" value="rSAM"/>
</dbReference>
<keyword evidence="3" id="KW-0949">S-adenosyl-L-methionine</keyword>
<dbReference type="Pfam" id="PF04055">
    <property type="entry name" value="Radical_SAM"/>
    <property type="match status" value="1"/>
</dbReference>
<dbReference type="NCBIfam" id="TIGR00238">
    <property type="entry name" value="KamA family radical SAM protein"/>
    <property type="match status" value="1"/>
</dbReference>
<dbReference type="GO" id="GO:0046872">
    <property type="term" value="F:metal ion binding"/>
    <property type="evidence" value="ECO:0007669"/>
    <property type="project" value="UniProtKB-KW"/>
</dbReference>
<keyword evidence="2" id="KW-0004">4Fe-4S</keyword>
<evidence type="ECO:0000313" key="10">
    <source>
        <dbReference type="Proteomes" id="UP000256869"/>
    </source>
</evidence>
<gene>
    <name evidence="9" type="ORF">DFP95_12825</name>
</gene>
<dbReference type="PROSITE" id="PS51918">
    <property type="entry name" value="RADICAL_SAM"/>
    <property type="match status" value="1"/>
</dbReference>
<dbReference type="Gene3D" id="3.20.20.70">
    <property type="entry name" value="Aldolase class I"/>
    <property type="match status" value="1"/>
</dbReference>
<dbReference type="InterPro" id="IPR013785">
    <property type="entry name" value="Aldolase_TIM"/>
</dbReference>
<sequence>MTQPRYITDIGKLTSIPEKEREKLKVITEKFVFRVNDYYLNLIDWNDPADPIRKLVIPNEEELGEYGRWDASDEDTNYVVPGCQHKYGSTALLIVSEVCGAYCRYCFRKRLFRNDVKEAVSNIEPGLQYIAEHPEISNVLLTGGDSLILGTPKLKWILERLRDIEHVKIIRLGSKLPVFNPMRIYEDEALLEAIRNYSTPEKRIYVMAHINHPREITAEAMKGFEALHQAGAIVVNQTPVLKGINDDPVILGELLDKLSWAGVTPYYFFVNRPVAGNKAFVLPLREVYDIVEKAKALTSGLGKRVRLSMSHVSGKIEILAIDNGKAYLKYHQSRDGQYGRFMMLDCPDNASWFDDLPGNEKYWVQPVKKADDIVSVNTMADFPSNSRSYSIND</sequence>
<evidence type="ECO:0000256" key="1">
    <source>
        <dbReference type="ARBA" id="ARBA00001933"/>
    </source>
</evidence>
<evidence type="ECO:0000256" key="2">
    <source>
        <dbReference type="ARBA" id="ARBA00022485"/>
    </source>
</evidence>
<dbReference type="RefSeq" id="WP_115995554.1">
    <property type="nucleotide sequence ID" value="NZ_QRDY01000028.1"/>
</dbReference>
<keyword evidence="6" id="KW-0408">Iron</keyword>
<dbReference type="Proteomes" id="UP000256869">
    <property type="component" value="Unassembled WGS sequence"/>
</dbReference>
<dbReference type="InterPro" id="IPR058240">
    <property type="entry name" value="rSAM_sf"/>
</dbReference>
<keyword evidence="7" id="KW-0411">Iron-sulfur</keyword>
<keyword evidence="10" id="KW-1185">Reference proteome</keyword>
<comment type="caution">
    <text evidence="9">The sequence shown here is derived from an EMBL/GenBank/DDBJ whole genome shotgun (WGS) entry which is preliminary data.</text>
</comment>
<organism evidence="9 10">
    <name type="scientific">Cohnella lupini</name>
    <dbReference type="NCBI Taxonomy" id="1294267"/>
    <lineage>
        <taxon>Bacteria</taxon>
        <taxon>Bacillati</taxon>
        <taxon>Bacillota</taxon>
        <taxon>Bacilli</taxon>
        <taxon>Bacillales</taxon>
        <taxon>Paenibacillaceae</taxon>
        <taxon>Cohnella</taxon>
    </lineage>
</organism>
<evidence type="ECO:0000256" key="7">
    <source>
        <dbReference type="ARBA" id="ARBA00023014"/>
    </source>
</evidence>
<dbReference type="PANTHER" id="PTHR30538:SF0">
    <property type="entry name" value="L-LYSINE 2,3-AMINOMUTASE AQ_1632-RELATED"/>
    <property type="match status" value="1"/>
</dbReference>
<dbReference type="OrthoDB" id="9768064at2"/>
<feature type="domain" description="Radical SAM core" evidence="8">
    <location>
        <begin position="85"/>
        <end position="315"/>
    </location>
</feature>
<dbReference type="GO" id="GO:0051539">
    <property type="term" value="F:4 iron, 4 sulfur cluster binding"/>
    <property type="evidence" value="ECO:0007669"/>
    <property type="project" value="UniProtKB-KW"/>
</dbReference>
<evidence type="ECO:0000256" key="5">
    <source>
        <dbReference type="ARBA" id="ARBA00022898"/>
    </source>
</evidence>
<dbReference type="CDD" id="cd01335">
    <property type="entry name" value="Radical_SAM"/>
    <property type="match status" value="1"/>
</dbReference>
<reference evidence="9 10" key="1">
    <citation type="submission" date="2018-07" db="EMBL/GenBank/DDBJ databases">
        <title>Genomic Encyclopedia of Type Strains, Phase III (KMG-III): the genomes of soil and plant-associated and newly described type strains.</title>
        <authorList>
            <person name="Whitman W."/>
        </authorList>
    </citation>
    <scope>NUCLEOTIDE SEQUENCE [LARGE SCALE GENOMIC DNA]</scope>
    <source>
        <strain evidence="9 10">CECT 8236</strain>
    </source>
</reference>
<dbReference type="SFLD" id="SFLDS00029">
    <property type="entry name" value="Radical_SAM"/>
    <property type="match status" value="1"/>
</dbReference>
<keyword evidence="4" id="KW-0479">Metal-binding</keyword>
<name>A0A3D9HU58_9BACL</name>
<dbReference type="SUPFAM" id="SSF102114">
    <property type="entry name" value="Radical SAM enzymes"/>
    <property type="match status" value="1"/>
</dbReference>
<dbReference type="InterPro" id="IPR003739">
    <property type="entry name" value="Lys_aminomutase/Glu_NH3_mut"/>
</dbReference>